<reference evidence="1" key="1">
    <citation type="submission" date="2021-06" db="EMBL/GenBank/DDBJ databases">
        <authorList>
            <person name="Hodson N. C."/>
            <person name="Mongue J. A."/>
            <person name="Jaron S. K."/>
        </authorList>
    </citation>
    <scope>NUCLEOTIDE SEQUENCE</scope>
</reference>
<comment type="caution">
    <text evidence="1">The sequence shown here is derived from an EMBL/GenBank/DDBJ whole genome shotgun (WGS) entry which is preliminary data.</text>
</comment>
<keyword evidence="2" id="KW-1185">Reference proteome</keyword>
<gene>
    <name evidence="1" type="ORF">AFUS01_LOCUS13587</name>
</gene>
<evidence type="ECO:0000313" key="1">
    <source>
        <dbReference type="EMBL" id="CAG7724575.1"/>
    </source>
</evidence>
<dbReference type="EMBL" id="CAJVCH010111159">
    <property type="protein sequence ID" value="CAG7724575.1"/>
    <property type="molecule type" value="Genomic_DNA"/>
</dbReference>
<name>A0A8J2JYZ8_9HEXA</name>
<dbReference type="AlphaFoldDB" id="A0A8J2JYZ8"/>
<organism evidence="1 2">
    <name type="scientific">Allacma fusca</name>
    <dbReference type="NCBI Taxonomy" id="39272"/>
    <lineage>
        <taxon>Eukaryota</taxon>
        <taxon>Metazoa</taxon>
        <taxon>Ecdysozoa</taxon>
        <taxon>Arthropoda</taxon>
        <taxon>Hexapoda</taxon>
        <taxon>Collembola</taxon>
        <taxon>Symphypleona</taxon>
        <taxon>Sminthuridae</taxon>
        <taxon>Allacma</taxon>
    </lineage>
</organism>
<proteinExistence type="predicted"/>
<evidence type="ECO:0000313" key="2">
    <source>
        <dbReference type="Proteomes" id="UP000708208"/>
    </source>
</evidence>
<feature type="non-terminal residue" evidence="1">
    <location>
        <position position="1"/>
    </location>
</feature>
<sequence>ANYATKLAADIARPAVGRLMEKVEVYGTGRATWLPKLLKLFPMDILPSWYGGNKNFKPLLLYG</sequence>
<accession>A0A8J2JYZ8</accession>
<dbReference type="Proteomes" id="UP000708208">
    <property type="component" value="Unassembled WGS sequence"/>
</dbReference>
<protein>
    <submittedName>
        <fullName evidence="1">Uncharacterized protein</fullName>
    </submittedName>
</protein>